<dbReference type="InterPro" id="IPR000743">
    <property type="entry name" value="Glyco_hydro_28"/>
</dbReference>
<dbReference type="InterPro" id="IPR011050">
    <property type="entry name" value="Pectin_lyase_fold/virulence"/>
</dbReference>
<evidence type="ECO:0000256" key="6">
    <source>
        <dbReference type="ARBA" id="ARBA00023295"/>
    </source>
</evidence>
<evidence type="ECO:0000256" key="5">
    <source>
        <dbReference type="ARBA" id="ARBA00022801"/>
    </source>
</evidence>
<comment type="subcellular location">
    <subcellularLocation>
        <location evidence="1">Secreted</location>
        <location evidence="1">Cell wall</location>
    </subcellularLocation>
</comment>
<proteinExistence type="inferred from homology"/>
<dbReference type="Gene3D" id="2.160.20.10">
    <property type="entry name" value="Single-stranded right-handed beta-helix, Pectin lyase-like"/>
    <property type="match status" value="1"/>
</dbReference>
<keyword evidence="5 9" id="KW-0378">Hydrolase</keyword>
<keyword evidence="6 9" id="KW-0326">Glycosidase</keyword>
<evidence type="ECO:0000256" key="3">
    <source>
        <dbReference type="ARBA" id="ARBA00022512"/>
    </source>
</evidence>
<dbReference type="GO" id="GO:0071555">
    <property type="term" value="P:cell wall organization"/>
    <property type="evidence" value="ECO:0007669"/>
    <property type="project" value="UniProtKB-KW"/>
</dbReference>
<dbReference type="Proteomes" id="UP000287651">
    <property type="component" value="Unassembled WGS sequence"/>
</dbReference>
<evidence type="ECO:0000256" key="1">
    <source>
        <dbReference type="ARBA" id="ARBA00004191"/>
    </source>
</evidence>
<keyword evidence="4" id="KW-0964">Secreted</keyword>
<dbReference type="PROSITE" id="PS00502">
    <property type="entry name" value="POLYGALACTURONASE"/>
    <property type="match status" value="1"/>
</dbReference>
<dbReference type="InterPro" id="IPR012334">
    <property type="entry name" value="Pectin_lyas_fold"/>
</dbReference>
<evidence type="ECO:0008006" key="12">
    <source>
        <dbReference type="Google" id="ProtNLM"/>
    </source>
</evidence>
<evidence type="ECO:0000256" key="7">
    <source>
        <dbReference type="ARBA" id="ARBA00023316"/>
    </source>
</evidence>
<dbReference type="GO" id="GO:0005975">
    <property type="term" value="P:carbohydrate metabolic process"/>
    <property type="evidence" value="ECO:0007669"/>
    <property type="project" value="InterPro"/>
</dbReference>
<accession>A0A426Z2J5</accession>
<keyword evidence="7" id="KW-0961">Cell wall biogenesis/degradation</keyword>
<evidence type="ECO:0000256" key="8">
    <source>
        <dbReference type="PROSITE-ProRule" id="PRU10052"/>
    </source>
</evidence>
<comment type="similarity">
    <text evidence="2 9">Belongs to the glycosyl hydrolase 28 family.</text>
</comment>
<sequence>MMSLELYIIVIGVLSFILSGARIDKAIFVYNVKDYGAAADGQTDDSEVDFHVYPNTDGIHIADSTDIYVGNSIIGTGDDCISIGPGCINLTIFNVLCGPGHGISIGSLGKDVGEKDVIGLKVKKCNLTSSTNGLRIKTWQSSLSEDPSLVKITDIKYRNITGTYVSQVAYKLVCSEVAPCEGVELSDISLEYNGDYDQDINATSICVNVYGSSNGNVEPEPCI</sequence>
<dbReference type="PANTHER" id="PTHR31375">
    <property type="match status" value="1"/>
</dbReference>
<name>A0A426Z2J5_ENSVE</name>
<reference evidence="10 11" key="1">
    <citation type="journal article" date="2014" name="Agronomy (Basel)">
        <title>A Draft Genome Sequence for Ensete ventricosum, the Drought-Tolerant Tree Against Hunger.</title>
        <authorList>
            <person name="Harrison J."/>
            <person name="Moore K.A."/>
            <person name="Paszkiewicz K."/>
            <person name="Jones T."/>
            <person name="Grant M."/>
            <person name="Ambacheew D."/>
            <person name="Muzemil S."/>
            <person name="Studholme D.J."/>
        </authorList>
    </citation>
    <scope>NUCLEOTIDE SEQUENCE [LARGE SCALE GENOMIC DNA]</scope>
</reference>
<comment type="caution">
    <text evidence="10">The sequence shown here is derived from an EMBL/GenBank/DDBJ whole genome shotgun (WGS) entry which is preliminary data.</text>
</comment>
<evidence type="ECO:0000256" key="4">
    <source>
        <dbReference type="ARBA" id="ARBA00022525"/>
    </source>
</evidence>
<evidence type="ECO:0000313" key="10">
    <source>
        <dbReference type="EMBL" id="RRT58215.1"/>
    </source>
</evidence>
<dbReference type="SUPFAM" id="SSF51126">
    <property type="entry name" value="Pectin lyase-like"/>
    <property type="match status" value="1"/>
</dbReference>
<keyword evidence="3" id="KW-0134">Cell wall</keyword>
<dbReference type="AlphaFoldDB" id="A0A426Z2J5"/>
<evidence type="ECO:0000256" key="2">
    <source>
        <dbReference type="ARBA" id="ARBA00008834"/>
    </source>
</evidence>
<organism evidence="10 11">
    <name type="scientific">Ensete ventricosum</name>
    <name type="common">Abyssinian banana</name>
    <name type="synonym">Musa ensete</name>
    <dbReference type="NCBI Taxonomy" id="4639"/>
    <lineage>
        <taxon>Eukaryota</taxon>
        <taxon>Viridiplantae</taxon>
        <taxon>Streptophyta</taxon>
        <taxon>Embryophyta</taxon>
        <taxon>Tracheophyta</taxon>
        <taxon>Spermatophyta</taxon>
        <taxon>Magnoliopsida</taxon>
        <taxon>Liliopsida</taxon>
        <taxon>Zingiberales</taxon>
        <taxon>Musaceae</taxon>
        <taxon>Ensete</taxon>
    </lineage>
</organism>
<feature type="active site" evidence="8">
    <location>
        <position position="101"/>
    </location>
</feature>
<evidence type="ECO:0000313" key="11">
    <source>
        <dbReference type="Proteomes" id="UP000287651"/>
    </source>
</evidence>
<gene>
    <name evidence="10" type="ORF">B296_00041140</name>
</gene>
<dbReference type="GO" id="GO:0004650">
    <property type="term" value="F:polygalacturonase activity"/>
    <property type="evidence" value="ECO:0007669"/>
    <property type="project" value="InterPro"/>
</dbReference>
<protein>
    <recommendedName>
        <fullName evidence="12">Pectate lyase superfamily protein domain-containing protein</fullName>
    </recommendedName>
</protein>
<dbReference type="Pfam" id="PF00295">
    <property type="entry name" value="Glyco_hydro_28"/>
    <property type="match status" value="2"/>
</dbReference>
<dbReference type="EMBL" id="AMZH03008798">
    <property type="protein sequence ID" value="RRT58215.1"/>
    <property type="molecule type" value="Genomic_DNA"/>
</dbReference>
<evidence type="ECO:0000256" key="9">
    <source>
        <dbReference type="RuleBase" id="RU361169"/>
    </source>
</evidence>